<sequence length="165" mass="18284">MDESTGKPSVPTLYEWAGGGEALTRLTETFYDKVLRDPIVGPVFRHMAPDHPAHVAAFIGEVFGGPKTYSEKHGGHREMVMHHLGKHLTEEQRRRWINLLIDAADSVGLPDDPEFRSAFTAYIEWGSRLAKMNSNLGETCDPTTEPMPAWGWGVPGGPYRPASGR</sequence>
<comment type="caution">
    <text evidence="5">The sequence shown here is derived from an EMBL/GenBank/DDBJ whole genome shotgun (WGS) entry which is preliminary data.</text>
</comment>
<keyword evidence="6" id="KW-1185">Reference proteome</keyword>
<dbReference type="Pfam" id="PF01152">
    <property type="entry name" value="Bac_globin"/>
    <property type="match status" value="1"/>
</dbReference>
<evidence type="ECO:0000256" key="1">
    <source>
        <dbReference type="ARBA" id="ARBA00022448"/>
    </source>
</evidence>
<evidence type="ECO:0000313" key="6">
    <source>
        <dbReference type="Proteomes" id="UP001548832"/>
    </source>
</evidence>
<dbReference type="InterPro" id="IPR001486">
    <property type="entry name" value="Hemoglobin_trunc"/>
</dbReference>
<accession>A0ABV2DA76</accession>
<keyword evidence="2" id="KW-0349">Heme</keyword>
<keyword evidence="4" id="KW-0408">Iron</keyword>
<keyword evidence="1" id="KW-0813">Transport</keyword>
<gene>
    <name evidence="5" type="ORF">ABVQ20_08155</name>
</gene>
<dbReference type="EMBL" id="JBEWSZ010000001">
    <property type="protein sequence ID" value="MET2826947.1"/>
    <property type="molecule type" value="Genomic_DNA"/>
</dbReference>
<dbReference type="SUPFAM" id="SSF46458">
    <property type="entry name" value="Globin-like"/>
    <property type="match status" value="1"/>
</dbReference>
<evidence type="ECO:0000256" key="2">
    <source>
        <dbReference type="ARBA" id="ARBA00022617"/>
    </source>
</evidence>
<name>A0ABV2DA76_9HYPH</name>
<keyword evidence="3" id="KW-0479">Metal-binding</keyword>
<dbReference type="Gene3D" id="1.10.490.10">
    <property type="entry name" value="Globins"/>
    <property type="match status" value="1"/>
</dbReference>
<reference evidence="5 6" key="1">
    <citation type="submission" date="2024-06" db="EMBL/GenBank/DDBJ databases">
        <authorList>
            <person name="Kim D.-U."/>
        </authorList>
    </citation>
    <scope>NUCLEOTIDE SEQUENCE [LARGE SCALE GENOMIC DNA]</scope>
    <source>
        <strain evidence="5 6">KACC15460</strain>
    </source>
</reference>
<dbReference type="Proteomes" id="UP001548832">
    <property type="component" value="Unassembled WGS sequence"/>
</dbReference>
<dbReference type="RefSeq" id="WP_354459003.1">
    <property type="nucleotide sequence ID" value="NZ_JBEWSZ010000001.1"/>
</dbReference>
<dbReference type="InterPro" id="IPR012292">
    <property type="entry name" value="Globin/Proto"/>
</dbReference>
<protein>
    <submittedName>
        <fullName evidence="5">Group II truncated hemoglobin</fullName>
    </submittedName>
</protein>
<dbReference type="InterPro" id="IPR009050">
    <property type="entry name" value="Globin-like_sf"/>
</dbReference>
<dbReference type="CDD" id="cd14775">
    <property type="entry name" value="TrHb2_O-like"/>
    <property type="match status" value="1"/>
</dbReference>
<evidence type="ECO:0000256" key="4">
    <source>
        <dbReference type="ARBA" id="ARBA00023004"/>
    </source>
</evidence>
<evidence type="ECO:0000256" key="3">
    <source>
        <dbReference type="ARBA" id="ARBA00022723"/>
    </source>
</evidence>
<evidence type="ECO:0000313" key="5">
    <source>
        <dbReference type="EMBL" id="MET2826947.1"/>
    </source>
</evidence>
<organism evidence="5 6">
    <name type="scientific">Mesorhizobium shangrilense</name>
    <dbReference type="NCBI Taxonomy" id="460060"/>
    <lineage>
        <taxon>Bacteria</taxon>
        <taxon>Pseudomonadati</taxon>
        <taxon>Pseudomonadota</taxon>
        <taxon>Alphaproteobacteria</taxon>
        <taxon>Hyphomicrobiales</taxon>
        <taxon>Phyllobacteriaceae</taxon>
        <taxon>Mesorhizobium</taxon>
    </lineage>
</organism>
<proteinExistence type="predicted"/>